<feature type="transmembrane region" description="Helical" evidence="1">
    <location>
        <begin position="29"/>
        <end position="46"/>
    </location>
</feature>
<dbReference type="PANTHER" id="PTHR37309">
    <property type="entry name" value="SLR0284 PROTEIN"/>
    <property type="match status" value="1"/>
</dbReference>
<reference evidence="2 3" key="1">
    <citation type="submission" date="2021-01" db="EMBL/GenBank/DDBJ databases">
        <title>Genomic Encyclopedia of Type Strains, Phase IV (KMG-IV): sequencing the most valuable type-strain genomes for metagenomic binning, comparative biology and taxonomic classification.</title>
        <authorList>
            <person name="Goeker M."/>
        </authorList>
    </citation>
    <scope>NUCLEOTIDE SEQUENCE [LARGE SCALE GENOMIC DNA]</scope>
    <source>
        <strain evidence="2 3">DSM 25879</strain>
    </source>
</reference>
<evidence type="ECO:0000313" key="3">
    <source>
        <dbReference type="Proteomes" id="UP000737402"/>
    </source>
</evidence>
<accession>A0ABS2NUW5</accession>
<keyword evidence="1" id="KW-0472">Membrane</keyword>
<keyword evidence="1" id="KW-0812">Transmembrane</keyword>
<feature type="transmembrane region" description="Helical" evidence="1">
    <location>
        <begin position="53"/>
        <end position="78"/>
    </location>
</feature>
<proteinExistence type="predicted"/>
<name>A0ABS2NUW5_9BACI</name>
<dbReference type="InterPro" id="IPR007165">
    <property type="entry name" value="Phage_holin_4_2"/>
</dbReference>
<protein>
    <submittedName>
        <fullName evidence="2">Membrane protein</fullName>
    </submittedName>
</protein>
<gene>
    <name evidence="2" type="ORF">JOC95_000165</name>
</gene>
<dbReference type="Proteomes" id="UP000737402">
    <property type="component" value="Unassembled WGS sequence"/>
</dbReference>
<feature type="transmembrane region" description="Helical" evidence="1">
    <location>
        <begin position="90"/>
        <end position="112"/>
    </location>
</feature>
<organism evidence="2 3">
    <name type="scientific">Sutcliffiella tianshenii</name>
    <dbReference type="NCBI Taxonomy" id="1463404"/>
    <lineage>
        <taxon>Bacteria</taxon>
        <taxon>Bacillati</taxon>
        <taxon>Bacillota</taxon>
        <taxon>Bacilli</taxon>
        <taxon>Bacillales</taxon>
        <taxon>Bacillaceae</taxon>
        <taxon>Sutcliffiella</taxon>
    </lineage>
</organism>
<sequence length="120" mass="12740">MKWAASILVNALVLIVVSGYFDSFYLSGVGAAIIASLILAVLNTIVRPILVLLTLPVTILSLGLFLFVINAITLMLTATLMGDAFNIDGFGTAILAAIVISLLNLLIQKAIVEPLQDKKK</sequence>
<keyword evidence="3" id="KW-1185">Reference proteome</keyword>
<keyword evidence="1" id="KW-1133">Transmembrane helix</keyword>
<comment type="caution">
    <text evidence="2">The sequence shown here is derived from an EMBL/GenBank/DDBJ whole genome shotgun (WGS) entry which is preliminary data.</text>
</comment>
<evidence type="ECO:0000256" key="1">
    <source>
        <dbReference type="SAM" id="Phobius"/>
    </source>
</evidence>
<dbReference type="PANTHER" id="PTHR37309:SF1">
    <property type="entry name" value="SLR0284 PROTEIN"/>
    <property type="match status" value="1"/>
</dbReference>
<dbReference type="RefSeq" id="WP_204412540.1">
    <property type="nucleotide sequence ID" value="NZ_JAFBED010000001.1"/>
</dbReference>
<dbReference type="Pfam" id="PF04020">
    <property type="entry name" value="Phage_holin_4_2"/>
    <property type="match status" value="1"/>
</dbReference>
<evidence type="ECO:0000313" key="2">
    <source>
        <dbReference type="EMBL" id="MBM7618323.1"/>
    </source>
</evidence>
<dbReference type="EMBL" id="JAFBED010000001">
    <property type="protein sequence ID" value="MBM7618323.1"/>
    <property type="molecule type" value="Genomic_DNA"/>
</dbReference>